<dbReference type="GO" id="GO:0051082">
    <property type="term" value="F:unfolded protein binding"/>
    <property type="evidence" value="ECO:0007669"/>
    <property type="project" value="InterPro"/>
</dbReference>
<feature type="region of interest" description="Disordered" evidence="8">
    <location>
        <begin position="37"/>
        <end position="70"/>
    </location>
</feature>
<evidence type="ECO:0000256" key="1">
    <source>
        <dbReference type="ARBA" id="ARBA00022490"/>
    </source>
</evidence>
<dbReference type="GO" id="GO:0031072">
    <property type="term" value="F:heat shock protein binding"/>
    <property type="evidence" value="ECO:0007669"/>
    <property type="project" value="InterPro"/>
</dbReference>
<evidence type="ECO:0000256" key="3">
    <source>
        <dbReference type="ARBA" id="ARBA00022737"/>
    </source>
</evidence>
<keyword evidence="5" id="KW-0862">Zinc</keyword>
<dbReference type="InterPro" id="IPR008971">
    <property type="entry name" value="HSP40/DnaJ_pept-bd"/>
</dbReference>
<evidence type="ECO:0000256" key="7">
    <source>
        <dbReference type="ARBA" id="ARBA00023186"/>
    </source>
</evidence>
<dbReference type="InterPro" id="IPR018253">
    <property type="entry name" value="DnaJ_domain_CS"/>
</dbReference>
<dbReference type="CDD" id="cd10719">
    <property type="entry name" value="DnaJ_zf"/>
    <property type="match status" value="1"/>
</dbReference>
<dbReference type="PROSITE" id="PS00636">
    <property type="entry name" value="DNAJ_1"/>
    <property type="match status" value="1"/>
</dbReference>
<dbReference type="EMBL" id="CAFBOF010000025">
    <property type="protein sequence ID" value="CAB4981028.1"/>
    <property type="molecule type" value="Genomic_DNA"/>
</dbReference>
<dbReference type="Pfam" id="PF01556">
    <property type="entry name" value="DnaJ_C"/>
    <property type="match status" value="1"/>
</dbReference>
<dbReference type="Gene3D" id="2.60.260.20">
    <property type="entry name" value="Urease metallochaperone UreE, N-terminal domain"/>
    <property type="match status" value="2"/>
</dbReference>
<dbReference type="NCBIfam" id="TIGR02349">
    <property type="entry name" value="DnaJ_bact"/>
    <property type="match status" value="1"/>
</dbReference>
<dbReference type="InterPro" id="IPR001305">
    <property type="entry name" value="HSP_DnaJ_Cys-rich_dom"/>
</dbReference>
<accession>A0A6J6QPH5</accession>
<evidence type="ECO:0000259" key="9">
    <source>
        <dbReference type="PROSITE" id="PS50076"/>
    </source>
</evidence>
<dbReference type="GO" id="GO:0042026">
    <property type="term" value="P:protein refolding"/>
    <property type="evidence" value="ECO:0007669"/>
    <property type="project" value="TreeGrafter"/>
</dbReference>
<dbReference type="InterPro" id="IPR036410">
    <property type="entry name" value="HSP_DnaJ_Cys-rich_dom_sf"/>
</dbReference>
<dbReference type="GO" id="GO:0005524">
    <property type="term" value="F:ATP binding"/>
    <property type="evidence" value="ECO:0007669"/>
    <property type="project" value="InterPro"/>
</dbReference>
<evidence type="ECO:0000256" key="5">
    <source>
        <dbReference type="ARBA" id="ARBA00022833"/>
    </source>
</evidence>
<dbReference type="GO" id="GO:0009408">
    <property type="term" value="P:response to heat"/>
    <property type="evidence" value="ECO:0007669"/>
    <property type="project" value="InterPro"/>
</dbReference>
<gene>
    <name evidence="11" type="ORF">UFOPK2683_00091</name>
    <name evidence="12" type="ORF">UFOPK3897_01118</name>
</gene>
<dbReference type="Gene3D" id="1.10.287.110">
    <property type="entry name" value="DnaJ domain"/>
    <property type="match status" value="1"/>
</dbReference>
<dbReference type="InterPro" id="IPR012724">
    <property type="entry name" value="DnaJ"/>
</dbReference>
<dbReference type="InterPro" id="IPR001623">
    <property type="entry name" value="DnaJ_domain"/>
</dbReference>
<dbReference type="SUPFAM" id="SSF46565">
    <property type="entry name" value="Chaperone J-domain"/>
    <property type="match status" value="1"/>
</dbReference>
<reference evidence="11" key="1">
    <citation type="submission" date="2020-05" db="EMBL/GenBank/DDBJ databases">
        <authorList>
            <person name="Chiriac C."/>
            <person name="Salcher M."/>
            <person name="Ghai R."/>
            <person name="Kavagutti S V."/>
        </authorList>
    </citation>
    <scope>NUCLEOTIDE SEQUENCE</scope>
</reference>
<keyword evidence="7" id="KW-0143">Chaperone</keyword>
<evidence type="ECO:0000256" key="2">
    <source>
        <dbReference type="ARBA" id="ARBA00022723"/>
    </source>
</evidence>
<dbReference type="PANTHER" id="PTHR43096">
    <property type="entry name" value="DNAJ HOMOLOG 1, MITOCHONDRIAL-RELATED"/>
    <property type="match status" value="1"/>
</dbReference>
<dbReference type="FunFam" id="2.60.260.20:FF:000005">
    <property type="entry name" value="Chaperone protein dnaJ 1, mitochondrial"/>
    <property type="match status" value="1"/>
</dbReference>
<dbReference type="Gene3D" id="2.10.230.10">
    <property type="entry name" value="Heat shock protein DnaJ, cysteine-rich domain"/>
    <property type="match status" value="1"/>
</dbReference>
<evidence type="ECO:0000313" key="12">
    <source>
        <dbReference type="EMBL" id="CAB4981028.1"/>
    </source>
</evidence>
<dbReference type="NCBIfam" id="NF008035">
    <property type="entry name" value="PRK10767.1"/>
    <property type="match status" value="1"/>
</dbReference>
<dbReference type="CDD" id="cd06257">
    <property type="entry name" value="DnaJ"/>
    <property type="match status" value="1"/>
</dbReference>
<dbReference type="PANTHER" id="PTHR43096:SF54">
    <property type="entry name" value="CHAPERONE PROTEIN DNAJ 1"/>
    <property type="match status" value="1"/>
</dbReference>
<dbReference type="PROSITE" id="PS50076">
    <property type="entry name" value="DNAJ_2"/>
    <property type="match status" value="1"/>
</dbReference>
<evidence type="ECO:0000256" key="6">
    <source>
        <dbReference type="ARBA" id="ARBA00023016"/>
    </source>
</evidence>
<keyword evidence="4" id="KW-0863">Zinc-finger</keyword>
<dbReference type="SMART" id="SM00271">
    <property type="entry name" value="DnaJ"/>
    <property type="match status" value="1"/>
</dbReference>
<keyword evidence="6" id="KW-0346">Stress response</keyword>
<evidence type="ECO:0000256" key="8">
    <source>
        <dbReference type="SAM" id="MobiDB-lite"/>
    </source>
</evidence>
<dbReference type="Pfam" id="PF00684">
    <property type="entry name" value="DnaJ_CXXCXGXG"/>
    <property type="match status" value="1"/>
</dbReference>
<keyword evidence="2" id="KW-0479">Metal-binding</keyword>
<evidence type="ECO:0000313" key="11">
    <source>
        <dbReference type="EMBL" id="CAB4712739.1"/>
    </source>
</evidence>
<dbReference type="EMBL" id="CAEZYK010000003">
    <property type="protein sequence ID" value="CAB4712739.1"/>
    <property type="molecule type" value="Genomic_DNA"/>
</dbReference>
<dbReference type="InterPro" id="IPR036869">
    <property type="entry name" value="J_dom_sf"/>
</dbReference>
<name>A0A6J6QPH5_9ZZZZ</name>
<feature type="domain" description="CR-type" evidence="10">
    <location>
        <begin position="149"/>
        <end position="227"/>
    </location>
</feature>
<evidence type="ECO:0000259" key="10">
    <source>
        <dbReference type="PROSITE" id="PS51188"/>
    </source>
</evidence>
<dbReference type="CDD" id="cd10747">
    <property type="entry name" value="DnaJ_C"/>
    <property type="match status" value="1"/>
</dbReference>
<dbReference type="GO" id="GO:0008270">
    <property type="term" value="F:zinc ion binding"/>
    <property type="evidence" value="ECO:0007669"/>
    <property type="project" value="UniProtKB-KW"/>
</dbReference>
<keyword evidence="3" id="KW-0677">Repeat</keyword>
<dbReference type="SUPFAM" id="SSF57938">
    <property type="entry name" value="DnaJ/Hsp40 cysteine-rich domain"/>
    <property type="match status" value="1"/>
</dbReference>
<dbReference type="GO" id="GO:0005737">
    <property type="term" value="C:cytoplasm"/>
    <property type="evidence" value="ECO:0007669"/>
    <property type="project" value="TreeGrafter"/>
</dbReference>
<dbReference type="FunFam" id="2.10.230.10:FF:000002">
    <property type="entry name" value="Molecular chaperone DnaJ"/>
    <property type="match status" value="1"/>
</dbReference>
<proteinExistence type="inferred from homology"/>
<dbReference type="AlphaFoldDB" id="A0A6J6QPH5"/>
<organism evidence="11">
    <name type="scientific">freshwater metagenome</name>
    <dbReference type="NCBI Taxonomy" id="449393"/>
    <lineage>
        <taxon>unclassified sequences</taxon>
        <taxon>metagenomes</taxon>
        <taxon>ecological metagenomes</taxon>
    </lineage>
</organism>
<dbReference type="Pfam" id="PF00226">
    <property type="entry name" value="DnaJ"/>
    <property type="match status" value="1"/>
</dbReference>
<protein>
    <submittedName>
        <fullName evidence="11">Unannotated protein</fullName>
    </submittedName>
</protein>
<dbReference type="HAMAP" id="MF_01152">
    <property type="entry name" value="DnaJ"/>
    <property type="match status" value="1"/>
</dbReference>
<dbReference type="PRINTS" id="PR00625">
    <property type="entry name" value="JDOMAIN"/>
</dbReference>
<dbReference type="SUPFAM" id="SSF49493">
    <property type="entry name" value="HSP40/DnaJ peptide-binding domain"/>
    <property type="match status" value="2"/>
</dbReference>
<keyword evidence="1" id="KW-0963">Cytoplasm</keyword>
<feature type="domain" description="J" evidence="9">
    <location>
        <begin position="11"/>
        <end position="76"/>
    </location>
</feature>
<dbReference type="InterPro" id="IPR002939">
    <property type="entry name" value="DnaJ_C"/>
</dbReference>
<dbReference type="PROSITE" id="PS51188">
    <property type="entry name" value="ZF_CR"/>
    <property type="match status" value="1"/>
</dbReference>
<sequence length="374" mass="39979">MAPQREWFEKDYYAALGISSSASEKDIQKTYRKLAKEFHPDANPGDTKSEERFKDISAANDVLGDPEKRKEYDEVRAMVASGGGSSYGAPGGFGGSPFSGGAQYDGDLGDILGDLFSRRRPRGQSRRGPERGPDLETNIALDFLEAVNGLTTSVALTSDAPCSVCHGSGSEPGFRPVECSSCGGRGEVIVDQGPFSFSQVCPACGGRGQVVEHPCKKCRGKGVERKKREVKVRIPAGVKNGQRIRVEKRGGAGRFGGPPGDLYVVVKVKPDDIFGRSGVADLTIKVPITFSEAALGAVVMVPTLSEPVKVKVPPGTQNNKTVRVRGRGVPRKKPGDLLVTFELVVPKKLNSQERSALEALGEASTTNPREHLNV</sequence>
<evidence type="ECO:0000256" key="4">
    <source>
        <dbReference type="ARBA" id="ARBA00022771"/>
    </source>
</evidence>